<gene>
    <name evidence="2" type="ORF">GCM10007854_29600</name>
</gene>
<name>A0ABQ5V3A6_9PROT</name>
<protein>
    <submittedName>
        <fullName evidence="2">Uncharacterized protein</fullName>
    </submittedName>
</protein>
<reference evidence="2" key="1">
    <citation type="journal article" date="2014" name="Int. J. Syst. Evol. Microbiol.">
        <title>Complete genome of a new Firmicutes species belonging to the dominant human colonic microbiota ('Ruminococcus bicirculans') reveals two chromosomes and a selective capacity to utilize plant glucans.</title>
        <authorList>
            <consortium name="NISC Comparative Sequencing Program"/>
            <person name="Wegmann U."/>
            <person name="Louis P."/>
            <person name="Goesmann A."/>
            <person name="Henrissat B."/>
            <person name="Duncan S.H."/>
            <person name="Flint H.J."/>
        </authorList>
    </citation>
    <scope>NUCLEOTIDE SEQUENCE</scope>
    <source>
        <strain evidence="2">NBRC 108216</strain>
    </source>
</reference>
<keyword evidence="3" id="KW-1185">Reference proteome</keyword>
<evidence type="ECO:0000313" key="3">
    <source>
        <dbReference type="Proteomes" id="UP001161390"/>
    </source>
</evidence>
<proteinExistence type="predicted"/>
<dbReference type="EMBL" id="BSNJ01000008">
    <property type="protein sequence ID" value="GLQ22005.1"/>
    <property type="molecule type" value="Genomic_DNA"/>
</dbReference>
<feature type="region of interest" description="Disordered" evidence="1">
    <location>
        <begin position="1"/>
        <end position="20"/>
    </location>
</feature>
<dbReference type="Proteomes" id="UP001161390">
    <property type="component" value="Unassembled WGS sequence"/>
</dbReference>
<evidence type="ECO:0000313" key="2">
    <source>
        <dbReference type="EMBL" id="GLQ22005.1"/>
    </source>
</evidence>
<sequence>MSAIIDADRSPGGDRPARGRDPVWICERLDTIQRHAKRARARAIYRSAQDVMALIERCNAHLPIDWTRVDGRLFVLNKLLSQYEAGLDELLPQPMANAACANTPRPATDTQMAIARNTLSSVLPHATPDERAALSRLIAIDPTIETEPMDAPSGPNPVAPTGPYHTEPIDFMLPALMQRLLEVGQQYGKVLSLSHSLDDVWIAKSGQSDVEACLFDRLSELIAGSLPLQGVGRLDIGTAAKGFEISGSGFDTFTLLLPEGALATPGDHAAPDPLTETPPPPPMITAETEGDLRAQLAALMDGGLMCKPGDAPS</sequence>
<accession>A0ABQ5V3A6</accession>
<reference evidence="2" key="2">
    <citation type="submission" date="2023-01" db="EMBL/GenBank/DDBJ databases">
        <title>Draft genome sequence of Algimonas porphyrae strain NBRC 108216.</title>
        <authorList>
            <person name="Sun Q."/>
            <person name="Mori K."/>
        </authorList>
    </citation>
    <scope>NUCLEOTIDE SEQUENCE</scope>
    <source>
        <strain evidence="2">NBRC 108216</strain>
    </source>
</reference>
<evidence type="ECO:0000256" key="1">
    <source>
        <dbReference type="SAM" id="MobiDB-lite"/>
    </source>
</evidence>
<comment type="caution">
    <text evidence="2">The sequence shown here is derived from an EMBL/GenBank/DDBJ whole genome shotgun (WGS) entry which is preliminary data.</text>
</comment>
<organism evidence="2 3">
    <name type="scientific">Algimonas porphyrae</name>
    <dbReference type="NCBI Taxonomy" id="1128113"/>
    <lineage>
        <taxon>Bacteria</taxon>
        <taxon>Pseudomonadati</taxon>
        <taxon>Pseudomonadota</taxon>
        <taxon>Alphaproteobacteria</taxon>
        <taxon>Maricaulales</taxon>
        <taxon>Robiginitomaculaceae</taxon>
        <taxon>Algimonas</taxon>
    </lineage>
</organism>